<organism evidence="1 2">
    <name type="scientific">Vibrio astriarenae</name>
    <dbReference type="NCBI Taxonomy" id="1481923"/>
    <lineage>
        <taxon>Bacteria</taxon>
        <taxon>Pseudomonadati</taxon>
        <taxon>Pseudomonadota</taxon>
        <taxon>Gammaproteobacteria</taxon>
        <taxon>Vibrionales</taxon>
        <taxon>Vibrionaceae</taxon>
        <taxon>Vibrio</taxon>
    </lineage>
</organism>
<dbReference type="RefSeq" id="WP_164650543.1">
    <property type="nucleotide sequence ID" value="NZ_CP047476.1"/>
</dbReference>
<reference evidence="1 2" key="1">
    <citation type="submission" date="2020-01" db="EMBL/GenBank/DDBJ databases">
        <title>Whole genome and functional gene identification of agarase of Vibrio HN897.</title>
        <authorList>
            <person name="Liu Y."/>
            <person name="Zhao Z."/>
        </authorList>
    </citation>
    <scope>NUCLEOTIDE SEQUENCE [LARGE SCALE GENOMIC DNA]</scope>
    <source>
        <strain evidence="1 2">HN897</strain>
    </source>
</reference>
<evidence type="ECO:0000313" key="1">
    <source>
        <dbReference type="EMBL" id="QIA65644.1"/>
    </source>
</evidence>
<dbReference type="Proteomes" id="UP000464262">
    <property type="component" value="Chromosome 2"/>
</dbReference>
<gene>
    <name evidence="1" type="ORF">GT360_19150</name>
</gene>
<protein>
    <submittedName>
        <fullName evidence="1">Uncharacterized protein</fullName>
    </submittedName>
</protein>
<dbReference type="AlphaFoldDB" id="A0A7Z2YFX4"/>
<proteinExistence type="predicted"/>
<dbReference type="KEGG" id="vas:GT360_19150"/>
<evidence type="ECO:0000313" key="2">
    <source>
        <dbReference type="Proteomes" id="UP000464262"/>
    </source>
</evidence>
<keyword evidence="2" id="KW-1185">Reference proteome</keyword>
<name>A0A7Z2YFX4_9VIBR</name>
<dbReference type="EMBL" id="CP047476">
    <property type="protein sequence ID" value="QIA65644.1"/>
    <property type="molecule type" value="Genomic_DNA"/>
</dbReference>
<sequence>MQGVYLLRSSENPFVFRVGMANDVEAELARINQSDVEHWQYVTHIDGCSWAIEQCILDDLSPLELEYGKFACSETYIRKVFRQYRNILNTGLLSTKKPRSIYTISEQIRRDDAKLKNYDKYYIALRLGRYFKTRPARVA</sequence>
<accession>A0A7Z2YFX4</accession>